<dbReference type="PANTHER" id="PTHR17204">
    <property type="entry name" value="PRE-MRNA PROCESSING PROTEIN PRP39-RELATED"/>
    <property type="match status" value="1"/>
</dbReference>
<dbReference type="InterPro" id="IPR035979">
    <property type="entry name" value="RBD_domain_sf"/>
</dbReference>
<keyword evidence="5" id="KW-0539">Nucleus</keyword>
<evidence type="ECO:0000256" key="4">
    <source>
        <dbReference type="ARBA" id="ARBA00023187"/>
    </source>
</evidence>
<dbReference type="PROSITE" id="PS50102">
    <property type="entry name" value="RRM"/>
    <property type="match status" value="2"/>
</dbReference>
<dbReference type="InterPro" id="IPR011990">
    <property type="entry name" value="TPR-like_helical_dom_sf"/>
</dbReference>
<dbReference type="InterPro" id="IPR003107">
    <property type="entry name" value="HAT"/>
</dbReference>
<dbReference type="Gene3D" id="3.30.70.330">
    <property type="match status" value="2"/>
</dbReference>
<evidence type="ECO:0000313" key="9">
    <source>
        <dbReference type="EMBL" id="KAJ3255315.1"/>
    </source>
</evidence>
<feature type="region of interest" description="Disordered" evidence="7">
    <location>
        <begin position="782"/>
        <end position="815"/>
    </location>
</feature>
<evidence type="ECO:0000256" key="3">
    <source>
        <dbReference type="ARBA" id="ARBA00022737"/>
    </source>
</evidence>
<dbReference type="SMART" id="SM00360">
    <property type="entry name" value="RRM"/>
    <property type="match status" value="3"/>
</dbReference>
<keyword evidence="2" id="KW-0507">mRNA processing</keyword>
<evidence type="ECO:0000256" key="2">
    <source>
        <dbReference type="ARBA" id="ARBA00022664"/>
    </source>
</evidence>
<keyword evidence="4" id="KW-0508">mRNA splicing</keyword>
<evidence type="ECO:0000259" key="8">
    <source>
        <dbReference type="PROSITE" id="PS50102"/>
    </source>
</evidence>
<dbReference type="PANTHER" id="PTHR17204:SF25">
    <property type="entry name" value="RRM DOMAIN-CONTAINING PROTEIN"/>
    <property type="match status" value="1"/>
</dbReference>
<sequence length="815" mass="95417">MTSSEDDYDMEFKEGVDENKANELRRLIADNPYNQQAHLELLDLLRSDLAELNAARKVFANIFTLSVDMWLEWISDLTISELDNKQVIECYLNALDQQKSVRICSEFFEYLVMQVEDGNLSRDKALELMRIQLKIFAADFKESHLLYDIYLEFIKENTEECRAEYLKRLETLHMEIDSTFSNYSSFESSAQDNYDQRMKSASRLVNNVKSQCQKREEFEIRIKNGNLQDYLEYLEFEKEESMDRAIRIYERVVEIYFNDPYVWNSYVNYVFDRLKEEQVEKVIYRAVSSSTTCMVNCDLWVSYLYLIEKKKGNLDEIFQRGIYFTSGSPIDLIKLLVTRLTIAKRQLLNLNQLESLYKQLFEYQKSCEAVNVNFDLQVTMAKLYCLEFDEKQKGYAVFDKILKDNNDIKMWLGYATTAITIKDYEKARAVFRNSVKTYKNNIGLLYTAWCNFEELYGSVDSIIKCRQILFTCRERDAGYTDIQQETIVKETKKKRELESDYELPERKKVKKEKKVDISQFKVIDSKNAGSMLFFGNLDGHVTENDIITVFEKYGKIIDFYMMPNPENGQLEAFLEYQDPQSVRDVISEGEFEVGGYTLTPQRCRPAELKWKFKNQEEKDTVYVSNLSSNINKIILRQHFGYFGKIKDIRLQYKGKSAFAYVQFARPEEAKESCKLNETEIEEGRNISVAISNPLKKTFHEADEKVLYVTNLSNSILEQDLENLFSTESARKALQLNGTRLDNRYITVSVADPNIRRKKDLREPATVKPTALVPRAVGRSHQKNVLKAQKVTKETADKDLKPKTQDDFRKMLLGNK</sequence>
<keyword evidence="10" id="KW-1185">Reference proteome</keyword>
<keyword evidence="6" id="KW-0694">RNA-binding</keyword>
<dbReference type="Proteomes" id="UP001210925">
    <property type="component" value="Unassembled WGS sequence"/>
</dbReference>
<dbReference type="SUPFAM" id="SSF54928">
    <property type="entry name" value="RNA-binding domain, RBD"/>
    <property type="match status" value="2"/>
</dbReference>
<dbReference type="InterPro" id="IPR012677">
    <property type="entry name" value="Nucleotide-bd_a/b_plait_sf"/>
</dbReference>
<gene>
    <name evidence="9" type="primary">PRP24</name>
    <name evidence="9" type="ORF">HK103_006338</name>
</gene>
<evidence type="ECO:0000256" key="5">
    <source>
        <dbReference type="ARBA" id="ARBA00023242"/>
    </source>
</evidence>
<dbReference type="GO" id="GO:0006397">
    <property type="term" value="P:mRNA processing"/>
    <property type="evidence" value="ECO:0007669"/>
    <property type="project" value="UniProtKB-KW"/>
</dbReference>
<dbReference type="AlphaFoldDB" id="A0AAD5UEF9"/>
<reference evidence="9" key="1">
    <citation type="submission" date="2020-05" db="EMBL/GenBank/DDBJ databases">
        <title>Phylogenomic resolution of chytrid fungi.</title>
        <authorList>
            <person name="Stajich J.E."/>
            <person name="Amses K."/>
            <person name="Simmons R."/>
            <person name="Seto K."/>
            <person name="Myers J."/>
            <person name="Bonds A."/>
            <person name="Quandt C.A."/>
            <person name="Barry K."/>
            <person name="Liu P."/>
            <person name="Grigoriev I."/>
            <person name="Longcore J.E."/>
            <person name="James T.Y."/>
        </authorList>
    </citation>
    <scope>NUCLEOTIDE SEQUENCE</scope>
    <source>
        <strain evidence="9">PLAUS21</strain>
    </source>
</reference>
<evidence type="ECO:0000256" key="7">
    <source>
        <dbReference type="SAM" id="MobiDB-lite"/>
    </source>
</evidence>
<evidence type="ECO:0000313" key="10">
    <source>
        <dbReference type="Proteomes" id="UP001210925"/>
    </source>
</evidence>
<dbReference type="SMART" id="SM00386">
    <property type="entry name" value="HAT"/>
    <property type="match status" value="4"/>
</dbReference>
<dbReference type="GO" id="GO:0008380">
    <property type="term" value="P:RNA splicing"/>
    <property type="evidence" value="ECO:0007669"/>
    <property type="project" value="UniProtKB-KW"/>
</dbReference>
<dbReference type="GO" id="GO:0003723">
    <property type="term" value="F:RNA binding"/>
    <property type="evidence" value="ECO:0007669"/>
    <property type="project" value="UniProtKB-UniRule"/>
</dbReference>
<comment type="caution">
    <text evidence="9">The sequence shown here is derived from an EMBL/GenBank/DDBJ whole genome shotgun (WGS) entry which is preliminary data.</text>
</comment>
<comment type="subcellular location">
    <subcellularLocation>
        <location evidence="1">Nucleus</location>
    </subcellularLocation>
</comment>
<keyword evidence="3" id="KW-0677">Repeat</keyword>
<dbReference type="GO" id="GO:0005634">
    <property type="term" value="C:nucleus"/>
    <property type="evidence" value="ECO:0007669"/>
    <property type="project" value="UniProtKB-SubCell"/>
</dbReference>
<accession>A0AAD5UEF9</accession>
<dbReference type="Gene3D" id="1.25.40.10">
    <property type="entry name" value="Tetratricopeptide repeat domain"/>
    <property type="match status" value="2"/>
</dbReference>
<evidence type="ECO:0000256" key="1">
    <source>
        <dbReference type="ARBA" id="ARBA00004123"/>
    </source>
</evidence>
<dbReference type="EMBL" id="JADGKB010000068">
    <property type="protein sequence ID" value="KAJ3255315.1"/>
    <property type="molecule type" value="Genomic_DNA"/>
</dbReference>
<proteinExistence type="predicted"/>
<organism evidence="9 10">
    <name type="scientific">Boothiomyces macroporosus</name>
    <dbReference type="NCBI Taxonomy" id="261099"/>
    <lineage>
        <taxon>Eukaryota</taxon>
        <taxon>Fungi</taxon>
        <taxon>Fungi incertae sedis</taxon>
        <taxon>Chytridiomycota</taxon>
        <taxon>Chytridiomycota incertae sedis</taxon>
        <taxon>Chytridiomycetes</taxon>
        <taxon>Rhizophydiales</taxon>
        <taxon>Terramycetaceae</taxon>
        <taxon>Boothiomyces</taxon>
    </lineage>
</organism>
<feature type="compositionally biased region" description="Basic and acidic residues" evidence="7">
    <location>
        <begin position="790"/>
        <end position="809"/>
    </location>
</feature>
<protein>
    <submittedName>
        <fullName evidence="9">Splicing factor</fullName>
    </submittedName>
</protein>
<dbReference type="SUPFAM" id="SSF48452">
    <property type="entry name" value="TPR-like"/>
    <property type="match status" value="1"/>
</dbReference>
<feature type="domain" description="RRM" evidence="8">
    <location>
        <begin position="530"/>
        <end position="613"/>
    </location>
</feature>
<dbReference type="Pfam" id="PF00076">
    <property type="entry name" value="RRM_1"/>
    <property type="match status" value="2"/>
</dbReference>
<dbReference type="CDD" id="cd00590">
    <property type="entry name" value="RRM_SF"/>
    <property type="match status" value="1"/>
</dbReference>
<name>A0AAD5UEF9_9FUNG</name>
<feature type="domain" description="RRM" evidence="8">
    <location>
        <begin position="619"/>
        <end position="693"/>
    </location>
</feature>
<evidence type="ECO:0000256" key="6">
    <source>
        <dbReference type="PROSITE-ProRule" id="PRU00176"/>
    </source>
</evidence>
<dbReference type="InterPro" id="IPR000504">
    <property type="entry name" value="RRM_dom"/>
</dbReference>